<comment type="caution">
    <text evidence="3">The sequence shown here is derived from an EMBL/GenBank/DDBJ whole genome shotgun (WGS) entry which is preliminary data.</text>
</comment>
<sequence length="170" mass="18541">MKFLAIIATLTAAASATPHFRLRHDEEVEVRADAYYSKSGKGGKSKGPPGPPPPPPDTPPAPPERNLRQCCVVETPDSHCPVGRPVRSDAVTDMPLCCPDSSPIAANTKDPPTCSMLQMCVDTCLSQGKLDCQFRCDMDFDTMISVYYMTGGLSELPSDEEMEAFLEEEW</sequence>
<feature type="chain" id="PRO_5003836971" evidence="2">
    <location>
        <begin position="17"/>
        <end position="170"/>
    </location>
</feature>
<reference evidence="3 4" key="1">
    <citation type="journal article" date="2012" name="Genome Biol.">
        <title>Genome and low-iron response of an oceanic diatom adapted to chronic iron limitation.</title>
        <authorList>
            <person name="Lommer M."/>
            <person name="Specht M."/>
            <person name="Roy A.S."/>
            <person name="Kraemer L."/>
            <person name="Andreson R."/>
            <person name="Gutowska M.A."/>
            <person name="Wolf J."/>
            <person name="Bergner S.V."/>
            <person name="Schilhabel M.B."/>
            <person name="Klostermeier U.C."/>
            <person name="Beiko R.G."/>
            <person name="Rosenstiel P."/>
            <person name="Hippler M."/>
            <person name="Laroche J."/>
        </authorList>
    </citation>
    <scope>NUCLEOTIDE SEQUENCE [LARGE SCALE GENOMIC DNA]</scope>
    <source>
        <strain evidence="3 4">CCMP1005</strain>
    </source>
</reference>
<gene>
    <name evidence="3" type="ORF">THAOC_28248</name>
</gene>
<evidence type="ECO:0000313" key="3">
    <source>
        <dbReference type="EMBL" id="EJK52468.1"/>
    </source>
</evidence>
<feature type="region of interest" description="Disordered" evidence="1">
    <location>
        <begin position="31"/>
        <end position="66"/>
    </location>
</feature>
<organism evidence="3 4">
    <name type="scientific">Thalassiosira oceanica</name>
    <name type="common">Marine diatom</name>
    <dbReference type="NCBI Taxonomy" id="159749"/>
    <lineage>
        <taxon>Eukaryota</taxon>
        <taxon>Sar</taxon>
        <taxon>Stramenopiles</taxon>
        <taxon>Ochrophyta</taxon>
        <taxon>Bacillariophyta</taxon>
        <taxon>Coscinodiscophyceae</taxon>
        <taxon>Thalassiosirophycidae</taxon>
        <taxon>Thalassiosirales</taxon>
        <taxon>Thalassiosiraceae</taxon>
        <taxon>Thalassiosira</taxon>
    </lineage>
</organism>
<evidence type="ECO:0000256" key="2">
    <source>
        <dbReference type="SAM" id="SignalP"/>
    </source>
</evidence>
<evidence type="ECO:0000256" key="1">
    <source>
        <dbReference type="SAM" id="MobiDB-lite"/>
    </source>
</evidence>
<evidence type="ECO:0000313" key="4">
    <source>
        <dbReference type="Proteomes" id="UP000266841"/>
    </source>
</evidence>
<feature type="signal peptide" evidence="2">
    <location>
        <begin position="1"/>
        <end position="16"/>
    </location>
</feature>
<proteinExistence type="predicted"/>
<protein>
    <submittedName>
        <fullName evidence="3">Uncharacterized protein</fullName>
    </submittedName>
</protein>
<dbReference type="AlphaFoldDB" id="K0RFF7"/>
<keyword evidence="2" id="KW-0732">Signal</keyword>
<keyword evidence="4" id="KW-1185">Reference proteome</keyword>
<dbReference type="Proteomes" id="UP000266841">
    <property type="component" value="Unassembled WGS sequence"/>
</dbReference>
<feature type="compositionally biased region" description="Pro residues" evidence="1">
    <location>
        <begin position="48"/>
        <end position="63"/>
    </location>
</feature>
<name>K0RFF7_THAOC</name>
<accession>K0RFF7</accession>
<dbReference type="EMBL" id="AGNL01039784">
    <property type="protein sequence ID" value="EJK52468.1"/>
    <property type="molecule type" value="Genomic_DNA"/>
</dbReference>